<comment type="similarity">
    <text evidence="5">Belongs to the creatininase superfamily.</text>
</comment>
<comment type="cofactor">
    <cofactor evidence="1">
        <name>Zn(2+)</name>
        <dbReference type="ChEBI" id="CHEBI:29105"/>
    </cofactor>
</comment>
<protein>
    <submittedName>
        <fullName evidence="6">Mycofactocin biosynthesis peptidyl-dipeptidase MftE</fullName>
    </submittedName>
</protein>
<dbReference type="Pfam" id="PF02633">
    <property type="entry name" value="Creatininase"/>
    <property type="match status" value="1"/>
</dbReference>
<dbReference type="Gene3D" id="3.40.50.10310">
    <property type="entry name" value="Creatininase"/>
    <property type="match status" value="1"/>
</dbReference>
<keyword evidence="4" id="KW-0862">Zinc</keyword>
<evidence type="ECO:0000256" key="3">
    <source>
        <dbReference type="ARBA" id="ARBA00022801"/>
    </source>
</evidence>
<reference evidence="7" key="1">
    <citation type="journal article" date="2019" name="Int. J. Syst. Evol. Microbiol.">
        <title>The Global Catalogue of Microorganisms (GCM) 10K type strain sequencing project: providing services to taxonomists for standard genome sequencing and annotation.</title>
        <authorList>
            <consortium name="The Broad Institute Genomics Platform"/>
            <consortium name="The Broad Institute Genome Sequencing Center for Infectious Disease"/>
            <person name="Wu L."/>
            <person name="Ma J."/>
        </authorList>
    </citation>
    <scope>NUCLEOTIDE SEQUENCE [LARGE SCALE GENOMIC DNA]</scope>
    <source>
        <strain evidence="7">JCM 15309</strain>
    </source>
</reference>
<keyword evidence="2" id="KW-0479">Metal-binding</keyword>
<sequence>MSLSNAVWPDLTRGGTVLVPVGSTEQHGPHLPLDTDTTIARAVADELGPLLGARVAPAVPYGASGEHQAFAGTISIGTEALTSVLVELARSLTVWAAQVVFVNGHGGNLDALEAAVTLLRAEGRHVSWLPCATPGGDLHAGRSETSLMLRLDPTRVRLNLAEAGNTGSLRELLPRLRAGGVAAVSANGVLGDPVGASAAEGEQLLRRMVSDAYDRVRTQVVVV</sequence>
<dbReference type="PANTHER" id="PTHR35005:SF1">
    <property type="entry name" value="2-AMINO-5-FORMYLAMINO-6-RIBOSYLAMINOPYRIMIDIN-4(3H)-ONE 5'-MONOPHOSPHATE DEFORMYLASE"/>
    <property type="match status" value="1"/>
</dbReference>
<proteinExistence type="inferred from homology"/>
<keyword evidence="3" id="KW-0378">Hydrolase</keyword>
<evidence type="ECO:0000313" key="7">
    <source>
        <dbReference type="Proteomes" id="UP001500571"/>
    </source>
</evidence>
<dbReference type="InterPro" id="IPR003785">
    <property type="entry name" value="Creatininase/forma_Hydrolase"/>
</dbReference>
<name>A0ABP5BQI9_9ACTN</name>
<dbReference type="RefSeq" id="WP_344042181.1">
    <property type="nucleotide sequence ID" value="NZ_BAAAPB010000001.1"/>
</dbReference>
<evidence type="ECO:0000256" key="5">
    <source>
        <dbReference type="ARBA" id="ARBA00024029"/>
    </source>
</evidence>
<evidence type="ECO:0000313" key="6">
    <source>
        <dbReference type="EMBL" id="GAA1949233.1"/>
    </source>
</evidence>
<dbReference type="NCBIfam" id="TIGR03964">
    <property type="entry name" value="mycofact_creat"/>
    <property type="match status" value="1"/>
</dbReference>
<dbReference type="PANTHER" id="PTHR35005">
    <property type="entry name" value="3-DEHYDRO-SCYLLO-INOSOSE HYDROLASE"/>
    <property type="match status" value="1"/>
</dbReference>
<dbReference type="EMBL" id="BAAAPB010000001">
    <property type="protein sequence ID" value="GAA1949233.1"/>
    <property type="molecule type" value="Genomic_DNA"/>
</dbReference>
<dbReference type="SUPFAM" id="SSF102215">
    <property type="entry name" value="Creatininase"/>
    <property type="match status" value="1"/>
</dbReference>
<evidence type="ECO:0000256" key="1">
    <source>
        <dbReference type="ARBA" id="ARBA00001947"/>
    </source>
</evidence>
<evidence type="ECO:0000256" key="2">
    <source>
        <dbReference type="ARBA" id="ARBA00022723"/>
    </source>
</evidence>
<dbReference type="Proteomes" id="UP001500571">
    <property type="component" value="Unassembled WGS sequence"/>
</dbReference>
<dbReference type="InterPro" id="IPR024087">
    <property type="entry name" value="Creatininase-like_sf"/>
</dbReference>
<comment type="caution">
    <text evidence="6">The sequence shown here is derived from an EMBL/GenBank/DDBJ whole genome shotgun (WGS) entry which is preliminary data.</text>
</comment>
<keyword evidence="7" id="KW-1185">Reference proteome</keyword>
<accession>A0ABP5BQI9</accession>
<organism evidence="6 7">
    <name type="scientific">Nocardioides panacihumi</name>
    <dbReference type="NCBI Taxonomy" id="400774"/>
    <lineage>
        <taxon>Bacteria</taxon>
        <taxon>Bacillati</taxon>
        <taxon>Actinomycetota</taxon>
        <taxon>Actinomycetes</taxon>
        <taxon>Propionibacteriales</taxon>
        <taxon>Nocardioidaceae</taxon>
        <taxon>Nocardioides</taxon>
    </lineage>
</organism>
<gene>
    <name evidence="6" type="primary">mftE_1</name>
    <name evidence="6" type="ORF">GCM10009798_05560</name>
</gene>
<evidence type="ECO:0000256" key="4">
    <source>
        <dbReference type="ARBA" id="ARBA00022833"/>
    </source>
</evidence>
<dbReference type="InterPro" id="IPR023871">
    <property type="entry name" value="MftE"/>
</dbReference>